<protein>
    <submittedName>
        <fullName evidence="1">Uncharacterized protein</fullName>
    </submittedName>
</protein>
<name>A0ACC3NZI1_9PEZI</name>
<sequence>MVTTRRQTGAAEAMDDNIDVFNGRPPRTAVSTKEVLPKSVTNQPSRKTRKVRLTAQAKPAHSTKRAATARTTPPTKRTGRATPVYETDAANHTRPLKISLPPKAALPAKTIVQSRRKQLSRAPKLGNHVLFLFIGPQRELVTLHTEIIPTAVQEHINERSAGLQLYELAEQDPDIFRIYPSAQQTATVQTAMTWKRYSDAEWTRLAHLYLLGVTLKDEKFANTVITCIIEKMGEADRYPTGIASEVYACTPAGDGLRELIVDVHVWKGHGTWISAPHDDADAPKELFTDVIAALAKVGGEIHEEGALMPWEGRGKECMRYHAHEGTARCKD</sequence>
<organism evidence="1 2">
    <name type="scientific">Vermiconidia calcicola</name>
    <dbReference type="NCBI Taxonomy" id="1690605"/>
    <lineage>
        <taxon>Eukaryota</taxon>
        <taxon>Fungi</taxon>
        <taxon>Dikarya</taxon>
        <taxon>Ascomycota</taxon>
        <taxon>Pezizomycotina</taxon>
        <taxon>Dothideomycetes</taxon>
        <taxon>Dothideomycetidae</taxon>
        <taxon>Mycosphaerellales</taxon>
        <taxon>Extremaceae</taxon>
        <taxon>Vermiconidia</taxon>
    </lineage>
</organism>
<comment type="caution">
    <text evidence="1">The sequence shown here is derived from an EMBL/GenBank/DDBJ whole genome shotgun (WGS) entry which is preliminary data.</text>
</comment>
<reference evidence="1" key="1">
    <citation type="submission" date="2023-07" db="EMBL/GenBank/DDBJ databases">
        <title>Black Yeasts Isolated from many extreme environments.</title>
        <authorList>
            <person name="Coleine C."/>
            <person name="Stajich J.E."/>
            <person name="Selbmann L."/>
        </authorList>
    </citation>
    <scope>NUCLEOTIDE SEQUENCE</scope>
    <source>
        <strain evidence="1">CCFEE 5714</strain>
    </source>
</reference>
<evidence type="ECO:0000313" key="1">
    <source>
        <dbReference type="EMBL" id="KAK3725079.1"/>
    </source>
</evidence>
<evidence type="ECO:0000313" key="2">
    <source>
        <dbReference type="Proteomes" id="UP001281147"/>
    </source>
</evidence>
<dbReference type="Proteomes" id="UP001281147">
    <property type="component" value="Unassembled WGS sequence"/>
</dbReference>
<dbReference type="EMBL" id="JAUTXU010000003">
    <property type="protein sequence ID" value="KAK3725079.1"/>
    <property type="molecule type" value="Genomic_DNA"/>
</dbReference>
<keyword evidence="2" id="KW-1185">Reference proteome</keyword>
<gene>
    <name evidence="1" type="ORF">LTR37_000590</name>
</gene>
<accession>A0ACC3NZI1</accession>
<proteinExistence type="predicted"/>